<proteinExistence type="predicted"/>
<evidence type="ECO:0000313" key="2">
    <source>
        <dbReference type="Proteomes" id="UP000629603"/>
    </source>
</evidence>
<keyword evidence="2" id="KW-1185">Reference proteome</keyword>
<name>A0A7S5UXF8_9CAUD</name>
<dbReference type="EMBL" id="MN988521">
    <property type="protein sequence ID" value="QIG71168.1"/>
    <property type="molecule type" value="Genomic_DNA"/>
</dbReference>
<protein>
    <submittedName>
        <fullName evidence="1">Uncharacterized protein</fullName>
    </submittedName>
</protein>
<gene>
    <name evidence="1" type="ORF">EVB93_061</name>
</gene>
<sequence length="134" mass="15677">MALGHTIFEYSAFVLERNKMKLSNVDLATTLQQIYYTDLTVYGYTGVLLKDENEKDVIIHDIVLQDEQSFFNHTGYVRLPELLSKYHSLLNKTIGHDFVKLHYRDGRWYDPAELTSMPGYVDAALLEYLRKCDY</sequence>
<reference evidence="1 2" key="1">
    <citation type="submission" date="2020-01" db="EMBL/GenBank/DDBJ databases">
        <title>Patterns of diversity and host range of bacteriophage communities associated with bean-nodulatin bacteria.</title>
        <authorList>
            <person name="Vann Cauwenberghe J."/>
            <person name="Santamaria R.I."/>
            <person name="Bustos P."/>
            <person name="Juarez S."/>
            <person name="Gonzalez V."/>
        </authorList>
    </citation>
    <scope>NUCLEOTIDE SEQUENCE [LARGE SCALE GENOMIC DNA]</scope>
</reference>
<evidence type="ECO:0000313" key="1">
    <source>
        <dbReference type="EMBL" id="QIG71168.1"/>
    </source>
</evidence>
<organism evidence="1 2">
    <name type="scientific">Rhizobium phage RHph_TM30</name>
    <dbReference type="NCBI Taxonomy" id="2509764"/>
    <lineage>
        <taxon>Viruses</taxon>
        <taxon>Duplodnaviria</taxon>
        <taxon>Heunggongvirae</taxon>
        <taxon>Uroviricota</taxon>
        <taxon>Caudoviricetes</taxon>
        <taxon>Kleczkowskaviridae</taxon>
        <taxon>Cuauhnahuacvirus</taxon>
        <taxon>Cuauhnahuacvirus TM30</taxon>
    </lineage>
</organism>
<dbReference type="Proteomes" id="UP000629603">
    <property type="component" value="Segment"/>
</dbReference>
<accession>A0A7S5UXF8</accession>